<evidence type="ECO:0000313" key="4">
    <source>
        <dbReference type="Proteomes" id="UP000423413"/>
    </source>
</evidence>
<dbReference type="SUPFAM" id="SSF46955">
    <property type="entry name" value="Putative DNA-binding domain"/>
    <property type="match status" value="1"/>
</dbReference>
<feature type="domain" description="Transcription regulator MerR DNA binding" evidence="2">
    <location>
        <begin position="41"/>
        <end position="74"/>
    </location>
</feature>
<protein>
    <submittedName>
        <fullName evidence="3">MerR family DNA-binding protein</fullName>
    </submittedName>
</protein>
<keyword evidence="3" id="KW-0238">DNA-binding</keyword>
<dbReference type="Pfam" id="PF09278">
    <property type="entry name" value="MerR-DNA-bind"/>
    <property type="match status" value="1"/>
</dbReference>
<dbReference type="Gene3D" id="1.10.1660.10">
    <property type="match status" value="1"/>
</dbReference>
<accession>A0AAE6UPM6</accession>
<dbReference type="InterPro" id="IPR009061">
    <property type="entry name" value="DNA-bd_dom_put_sf"/>
</dbReference>
<geneLocation type="plasmid" evidence="3 4">
    <name>unnamed1</name>
</geneLocation>
<gene>
    <name evidence="3" type="ORF">GMO17_27105</name>
</gene>
<evidence type="ECO:0000259" key="2">
    <source>
        <dbReference type="Pfam" id="PF09278"/>
    </source>
</evidence>
<keyword evidence="1" id="KW-0812">Transmembrane</keyword>
<feature type="transmembrane region" description="Helical" evidence="1">
    <location>
        <begin position="13"/>
        <end position="34"/>
    </location>
</feature>
<organism evidence="3 4">
    <name type="scientific">Pseudomonas coronafaciens pv. coronafaciens</name>
    <dbReference type="NCBI Taxonomy" id="235275"/>
    <lineage>
        <taxon>Bacteria</taxon>
        <taxon>Pseudomonadati</taxon>
        <taxon>Pseudomonadota</taxon>
        <taxon>Gammaproteobacteria</taxon>
        <taxon>Pseudomonadales</taxon>
        <taxon>Pseudomonadaceae</taxon>
        <taxon>Pseudomonas</taxon>
        <taxon>Pseudomonas coronafaciens</taxon>
    </lineage>
</organism>
<keyword evidence="1" id="KW-0472">Membrane</keyword>
<dbReference type="InterPro" id="IPR015358">
    <property type="entry name" value="Tscrpt_reg_MerR_DNA-bd"/>
</dbReference>
<name>A0AAE6UPM6_9PSED</name>
<dbReference type="AlphaFoldDB" id="A0AAE6UPM6"/>
<proteinExistence type="predicted"/>
<dbReference type="EMBL" id="CP046442">
    <property type="protein sequence ID" value="QGT84807.1"/>
    <property type="molecule type" value="Genomic_DNA"/>
</dbReference>
<keyword evidence="3" id="KW-0614">Plasmid</keyword>
<evidence type="ECO:0000313" key="3">
    <source>
        <dbReference type="EMBL" id="QGT84807.1"/>
    </source>
</evidence>
<dbReference type="RefSeq" id="WP_080053524.1">
    <property type="nucleotide sequence ID" value="NZ_CP046442.1"/>
</dbReference>
<dbReference type="Proteomes" id="UP000423413">
    <property type="component" value="Plasmid unnamed1"/>
</dbReference>
<dbReference type="GO" id="GO:0003677">
    <property type="term" value="F:DNA binding"/>
    <property type="evidence" value="ECO:0007669"/>
    <property type="project" value="UniProtKB-KW"/>
</dbReference>
<keyword evidence="1" id="KW-1133">Transmembrane helix</keyword>
<reference evidence="3 4" key="1">
    <citation type="submission" date="2019-11" db="EMBL/GenBank/DDBJ databases">
        <title>Complete genome sequence of Pseudomonas syringae pv. coronafaciens isolate B19001 originated in imported oat cereal.</title>
        <authorList>
            <person name="Kim S.M."/>
            <person name="Lee B.C."/>
            <person name="Seo S.J."/>
            <person name="Lee J.E."/>
            <person name="Choi N.J."/>
            <person name="Park J.H."/>
        </authorList>
    </citation>
    <scope>NUCLEOTIDE SEQUENCE [LARGE SCALE GENOMIC DNA]</scope>
    <source>
        <strain evidence="3 4">B19001</strain>
        <plasmid evidence="3 4">unnamed1</plasmid>
    </source>
</reference>
<evidence type="ECO:0000256" key="1">
    <source>
        <dbReference type="SAM" id="Phobius"/>
    </source>
</evidence>
<sequence length="85" mass="9464">MHGVRTLEVKFDFFALLPRTAASTALSTALLCLCKLRICFRQNRELGFPLDDIRELIALAADADRPCADALSVVKMLSLTRDRPT</sequence>